<keyword evidence="3" id="KW-0411">Iron-sulfur</keyword>
<dbReference type="PANTHER" id="PTHR42783">
    <property type="entry name" value="GLUTAMATE SYNTHASE [NADPH] SMALL CHAIN"/>
    <property type="match status" value="1"/>
</dbReference>
<dbReference type="Gene3D" id="3.50.50.60">
    <property type="entry name" value="FAD/NAD(P)-binding domain"/>
    <property type="match status" value="2"/>
</dbReference>
<dbReference type="InterPro" id="IPR009051">
    <property type="entry name" value="Helical_ferredxn"/>
</dbReference>
<reference evidence="5 6" key="1">
    <citation type="submission" date="2023-01" db="EMBL/GenBank/DDBJ databases">
        <title>Vibrio sp. KJ40-1 sp.nov, isolated from marine algae.</title>
        <authorList>
            <person name="Butt M."/>
            <person name="Kim J.M.J."/>
            <person name="Jeon C.O.C."/>
        </authorList>
    </citation>
    <scope>NUCLEOTIDE SEQUENCE [LARGE SCALE GENOMIC DNA]</scope>
    <source>
        <strain evidence="5 6">KJ40-1</strain>
    </source>
</reference>
<keyword evidence="6" id="KW-1185">Reference proteome</keyword>
<dbReference type="RefSeq" id="WP_272134160.1">
    <property type="nucleotide sequence ID" value="NZ_JAQLOI010000001.1"/>
</dbReference>
<dbReference type="PRINTS" id="PR00469">
    <property type="entry name" value="PNDRDTASEII"/>
</dbReference>
<evidence type="ECO:0000256" key="1">
    <source>
        <dbReference type="ARBA" id="ARBA00022723"/>
    </source>
</evidence>
<dbReference type="Pfam" id="PF07992">
    <property type="entry name" value="Pyr_redox_2"/>
    <property type="match status" value="1"/>
</dbReference>
<evidence type="ECO:0000313" key="5">
    <source>
        <dbReference type="EMBL" id="MDB1123514.1"/>
    </source>
</evidence>
<dbReference type="EMBL" id="JAQLOI010000001">
    <property type="protein sequence ID" value="MDB1123514.1"/>
    <property type="molecule type" value="Genomic_DNA"/>
</dbReference>
<dbReference type="InterPro" id="IPR017900">
    <property type="entry name" value="4Fe4S_Fe_S_CS"/>
</dbReference>
<feature type="domain" description="4Fe-4S ferredoxin-type" evidence="4">
    <location>
        <begin position="479"/>
        <end position="508"/>
    </location>
</feature>
<dbReference type="PROSITE" id="PS51379">
    <property type="entry name" value="4FE4S_FER_2"/>
    <property type="match status" value="2"/>
</dbReference>
<keyword evidence="2" id="KW-0408">Iron</keyword>
<protein>
    <submittedName>
        <fullName evidence="5">NAD(P)-binding protein</fullName>
    </submittedName>
</protein>
<dbReference type="Gene3D" id="3.30.70.20">
    <property type="match status" value="1"/>
</dbReference>
<dbReference type="Gene3D" id="1.10.1060.10">
    <property type="entry name" value="Alpha-helical ferredoxin"/>
    <property type="match status" value="1"/>
</dbReference>
<evidence type="ECO:0000256" key="2">
    <source>
        <dbReference type="ARBA" id="ARBA00023004"/>
    </source>
</evidence>
<dbReference type="PROSITE" id="PS00198">
    <property type="entry name" value="4FE4S_FER_1"/>
    <property type="match status" value="1"/>
</dbReference>
<dbReference type="NCBIfam" id="NF009410">
    <property type="entry name" value="PRK12771.1"/>
    <property type="match status" value="1"/>
</dbReference>
<evidence type="ECO:0000313" key="6">
    <source>
        <dbReference type="Proteomes" id="UP001210678"/>
    </source>
</evidence>
<comment type="caution">
    <text evidence="5">The sequence shown here is derived from an EMBL/GenBank/DDBJ whole genome shotgun (WGS) entry which is preliminary data.</text>
</comment>
<sequence length="545" mass="59415">MSNSLKDMTLPPDLTIKKGSGPVRTQFPIYSNSLPPCNHACPTGSNIQKWLSLAQEKRFEEAFQELVLNNPLPAIHGRVCYHPCETACNRTDVDQPVSIHAVERYLGDLAIEQKWPVRFEAKSTGKRVLVVGAGPSGLATAYHLKRFGHDVEIHEAGPMAGGMMHFGIPAYRLPREVLNQEIARIQGMGIDIVLNSKVDDLLAAKVQGQFDAVFLAIGAHVGRGIDIPSDDPGVAIDAVTYLRNIEMGDAPKLGKRVAVYGGGNTAMDAARTAKRMGAEVMIIYRRNRDLMPAHDFECVEAMEEGIKFHWLRTINSIEGSTFTLEKMSIVDGRPKPTGEYENIEADSLILALGQNIDTKLTRNVPGVQHKEDGTVIVNEQMMTGYPGLFAGGDMVPSDRTVTIAVGHGKKAAAHINGFLCGRAFSKASKQPLIKYDQLHLWYKTDADKREQTAMAPEVRTTTFEEVVGGLTPEQALFEAQRCYSCGNCFECDGCLGACPYGAITSNGKDKGYSVNYDKCTGCEACYNQCPCHAIEMVAAEVGGVK</sequence>
<dbReference type="PANTHER" id="PTHR42783:SF3">
    <property type="entry name" value="GLUTAMATE SYNTHASE [NADPH] SMALL CHAIN-RELATED"/>
    <property type="match status" value="1"/>
</dbReference>
<evidence type="ECO:0000259" key="4">
    <source>
        <dbReference type="PROSITE" id="PS51379"/>
    </source>
</evidence>
<dbReference type="Proteomes" id="UP001210678">
    <property type="component" value="Unassembled WGS sequence"/>
</dbReference>
<name>A0ABT4YPP0_9VIBR</name>
<gene>
    <name evidence="5" type="ORF">PGX00_07500</name>
</gene>
<dbReference type="SUPFAM" id="SSF46548">
    <property type="entry name" value="alpha-helical ferredoxin"/>
    <property type="match status" value="2"/>
</dbReference>
<feature type="domain" description="4Fe-4S ferredoxin-type" evidence="4">
    <location>
        <begin position="510"/>
        <end position="539"/>
    </location>
</feature>
<dbReference type="InterPro" id="IPR028261">
    <property type="entry name" value="DPD_II"/>
</dbReference>
<dbReference type="InterPro" id="IPR017896">
    <property type="entry name" value="4Fe4S_Fe-S-bd"/>
</dbReference>
<dbReference type="InterPro" id="IPR036188">
    <property type="entry name" value="FAD/NAD-bd_sf"/>
</dbReference>
<dbReference type="Pfam" id="PF12838">
    <property type="entry name" value="Fer4_7"/>
    <property type="match status" value="1"/>
</dbReference>
<dbReference type="InterPro" id="IPR023753">
    <property type="entry name" value="FAD/NAD-binding_dom"/>
</dbReference>
<dbReference type="SUPFAM" id="SSF51971">
    <property type="entry name" value="Nucleotide-binding domain"/>
    <property type="match status" value="1"/>
</dbReference>
<accession>A0ABT4YPP0</accession>
<dbReference type="Pfam" id="PF14691">
    <property type="entry name" value="Fer4_20"/>
    <property type="match status" value="1"/>
</dbReference>
<evidence type="ECO:0000256" key="3">
    <source>
        <dbReference type="ARBA" id="ARBA00023014"/>
    </source>
</evidence>
<proteinExistence type="predicted"/>
<keyword evidence="1" id="KW-0479">Metal-binding</keyword>
<dbReference type="PRINTS" id="PR00368">
    <property type="entry name" value="FADPNR"/>
</dbReference>
<organism evidence="5 6">
    <name type="scientific">Vibrio algarum</name>
    <dbReference type="NCBI Taxonomy" id="3020714"/>
    <lineage>
        <taxon>Bacteria</taxon>
        <taxon>Pseudomonadati</taxon>
        <taxon>Pseudomonadota</taxon>
        <taxon>Gammaproteobacteria</taxon>
        <taxon>Vibrionales</taxon>
        <taxon>Vibrionaceae</taxon>
        <taxon>Vibrio</taxon>
    </lineage>
</organism>